<protein>
    <submittedName>
        <fullName evidence="2">ParM/StbA family protein</fullName>
    </submittedName>
</protein>
<evidence type="ECO:0000259" key="1">
    <source>
        <dbReference type="Pfam" id="PF17989"/>
    </source>
</evidence>
<keyword evidence="3" id="KW-1185">Reference proteome</keyword>
<comment type="caution">
    <text evidence="2">The sequence shown here is derived from an EMBL/GenBank/DDBJ whole genome shotgun (WGS) entry which is preliminary data.</text>
</comment>
<proteinExistence type="predicted"/>
<dbReference type="RefSeq" id="WP_380700981.1">
    <property type="nucleotide sequence ID" value="NZ_JBHSAP010000002.1"/>
</dbReference>
<evidence type="ECO:0000313" key="2">
    <source>
        <dbReference type="EMBL" id="MFC4075247.1"/>
    </source>
</evidence>
<dbReference type="EMBL" id="JBHSAP010000002">
    <property type="protein sequence ID" value="MFC4075247.1"/>
    <property type="molecule type" value="Genomic_DNA"/>
</dbReference>
<evidence type="ECO:0000313" key="3">
    <source>
        <dbReference type="Proteomes" id="UP001595843"/>
    </source>
</evidence>
<feature type="domain" description="Actin-like protein N-terminal" evidence="1">
    <location>
        <begin position="5"/>
        <end position="162"/>
    </location>
</feature>
<sequence>MLVAGIDAGRSRTKVVTEGKKFAFPSQIVPFYEHGGEDVLKDENDMVIELLEPGAQEGEKFFVGEVTEFVQFGMDTQRTEQEKATMQARAFTLSALYRLGAMDEQPCIIGTGVPYIKLKEWGPLVKEMLEKKHRIRVYKRNGFQEQRIIHIANAFVVPEGMGVFYDDPTEQEMGIGELGSVTMNYLRMKKKRVMPGYSGSTEWGCDNLPKDIGSTPKDIANLVIAQFKSKKWPTNLPIRLSGGKTSEIVEHVRDEFPNTVAVPEPLFGNARGFYKIARAKAKQLV</sequence>
<name>A0ABV8JBW3_9BACL</name>
<dbReference type="CDD" id="cd10227">
    <property type="entry name" value="ASKHA_NBD_ParM-like"/>
    <property type="match status" value="1"/>
</dbReference>
<dbReference type="Gene3D" id="3.30.420.40">
    <property type="match status" value="1"/>
</dbReference>
<dbReference type="SUPFAM" id="SSF53067">
    <property type="entry name" value="Actin-like ATPase domain"/>
    <property type="match status" value="1"/>
</dbReference>
<dbReference type="InterPro" id="IPR043129">
    <property type="entry name" value="ATPase_NBD"/>
</dbReference>
<accession>A0ABV8JBW3</accession>
<gene>
    <name evidence="2" type="ORF">ACFOUO_00215</name>
</gene>
<dbReference type="InterPro" id="IPR040607">
    <property type="entry name" value="ALP_N"/>
</dbReference>
<dbReference type="Pfam" id="PF17989">
    <property type="entry name" value="ALP_N"/>
    <property type="match status" value="1"/>
</dbReference>
<dbReference type="Proteomes" id="UP001595843">
    <property type="component" value="Unassembled WGS sequence"/>
</dbReference>
<reference evidence="3" key="1">
    <citation type="journal article" date="2019" name="Int. J. Syst. Evol. Microbiol.">
        <title>The Global Catalogue of Microorganisms (GCM) 10K type strain sequencing project: providing services to taxonomists for standard genome sequencing and annotation.</title>
        <authorList>
            <consortium name="The Broad Institute Genomics Platform"/>
            <consortium name="The Broad Institute Genome Sequencing Center for Infectious Disease"/>
            <person name="Wu L."/>
            <person name="Ma J."/>
        </authorList>
    </citation>
    <scope>NUCLEOTIDE SEQUENCE [LARGE SCALE GENOMIC DNA]</scope>
    <source>
        <strain evidence="3">IBRC-M 10813</strain>
    </source>
</reference>
<organism evidence="2 3">
    <name type="scientific">Salinithrix halophila</name>
    <dbReference type="NCBI Taxonomy" id="1485204"/>
    <lineage>
        <taxon>Bacteria</taxon>
        <taxon>Bacillati</taxon>
        <taxon>Bacillota</taxon>
        <taxon>Bacilli</taxon>
        <taxon>Bacillales</taxon>
        <taxon>Thermoactinomycetaceae</taxon>
        <taxon>Salinithrix</taxon>
    </lineage>
</organism>